<comment type="subcellular location">
    <subcellularLocation>
        <location evidence="1">Cell inner membrane</location>
        <topology evidence="1">Single-pass membrane protein</topology>
    </subcellularLocation>
</comment>
<comment type="caution">
    <text evidence="11">The sequence shown here is derived from an EMBL/GenBank/DDBJ whole genome shotgun (WGS) entry which is preliminary data.</text>
</comment>
<evidence type="ECO:0000256" key="3">
    <source>
        <dbReference type="ARBA" id="ARBA00022448"/>
    </source>
</evidence>
<feature type="transmembrane region" description="Helical" evidence="10">
    <location>
        <begin position="20"/>
        <end position="39"/>
    </location>
</feature>
<keyword evidence="5" id="KW-0997">Cell inner membrane</keyword>
<comment type="similarity">
    <text evidence="2">Belongs to the GSP M family.</text>
</comment>
<dbReference type="EMBL" id="JBBDHC010000002">
    <property type="protein sequence ID" value="MEJ1248457.1"/>
    <property type="molecule type" value="Genomic_DNA"/>
</dbReference>
<keyword evidence="8 10" id="KW-1133">Transmembrane helix</keyword>
<accession>A0AAW9QU36</accession>
<evidence type="ECO:0000256" key="5">
    <source>
        <dbReference type="ARBA" id="ARBA00022519"/>
    </source>
</evidence>
<keyword evidence="12" id="KW-1185">Reference proteome</keyword>
<evidence type="ECO:0000256" key="1">
    <source>
        <dbReference type="ARBA" id="ARBA00004377"/>
    </source>
</evidence>
<evidence type="ECO:0000313" key="12">
    <source>
        <dbReference type="Proteomes" id="UP001364472"/>
    </source>
</evidence>
<proteinExistence type="inferred from homology"/>
<evidence type="ECO:0000256" key="6">
    <source>
        <dbReference type="ARBA" id="ARBA00022692"/>
    </source>
</evidence>
<keyword evidence="4" id="KW-1003">Cell membrane</keyword>
<dbReference type="AlphaFoldDB" id="A0AAW9QU36"/>
<dbReference type="InterPro" id="IPR023229">
    <property type="entry name" value="T2SS_M_periplasmic_sf"/>
</dbReference>
<dbReference type="Proteomes" id="UP001364472">
    <property type="component" value="Unassembled WGS sequence"/>
</dbReference>
<dbReference type="InterPro" id="IPR007690">
    <property type="entry name" value="T2SS_GspM"/>
</dbReference>
<gene>
    <name evidence="11" type="primary">gspM</name>
    <name evidence="11" type="ORF">WB794_02025</name>
</gene>
<keyword evidence="7" id="KW-0653">Protein transport</keyword>
<keyword evidence="9 10" id="KW-0472">Membrane</keyword>
<dbReference type="Gene3D" id="3.30.1360.100">
    <property type="entry name" value="General secretion pathway protein M, EpsM"/>
    <property type="match status" value="1"/>
</dbReference>
<dbReference type="GO" id="GO:0015627">
    <property type="term" value="C:type II protein secretion system complex"/>
    <property type="evidence" value="ECO:0007669"/>
    <property type="project" value="InterPro"/>
</dbReference>
<evidence type="ECO:0000256" key="4">
    <source>
        <dbReference type="ARBA" id="ARBA00022475"/>
    </source>
</evidence>
<evidence type="ECO:0000256" key="10">
    <source>
        <dbReference type="SAM" id="Phobius"/>
    </source>
</evidence>
<evidence type="ECO:0000256" key="9">
    <source>
        <dbReference type="ARBA" id="ARBA00023136"/>
    </source>
</evidence>
<organism evidence="11 12">
    <name type="scientific">Denitratimonas tolerans</name>
    <dbReference type="NCBI Taxonomy" id="1338420"/>
    <lineage>
        <taxon>Bacteria</taxon>
        <taxon>Pseudomonadati</taxon>
        <taxon>Pseudomonadota</taxon>
        <taxon>Gammaproteobacteria</taxon>
        <taxon>Lysobacterales</taxon>
        <taxon>Lysobacteraceae</taxon>
        <taxon>Denitratimonas</taxon>
    </lineage>
</organism>
<keyword evidence="6 10" id="KW-0812">Transmembrane</keyword>
<sequence>MNALRQFWEGLATRDRRVLAMGAGALLLIALWLLAWEPLREARDAARLRTTAAANDLAYLRAVVPQLRDATATPARDGRSLLALVDATARASGVGEALLRVEPVSAAQVRVYFEGAGFDALVDWLAALQAGQGISISDFSATRSTGVGRVDARVVLERPGG</sequence>
<dbReference type="Pfam" id="PF04612">
    <property type="entry name" value="T2SSM"/>
    <property type="match status" value="1"/>
</dbReference>
<name>A0AAW9QU36_9GAMM</name>
<dbReference type="RefSeq" id="WP_337334173.1">
    <property type="nucleotide sequence ID" value="NZ_JBBDHC010000002.1"/>
</dbReference>
<protein>
    <submittedName>
        <fullName evidence="11">Type II secretion system protein GspM</fullName>
    </submittedName>
</protein>
<evidence type="ECO:0000256" key="7">
    <source>
        <dbReference type="ARBA" id="ARBA00022927"/>
    </source>
</evidence>
<evidence type="ECO:0000256" key="2">
    <source>
        <dbReference type="ARBA" id="ARBA00010637"/>
    </source>
</evidence>
<reference evidence="11 12" key="1">
    <citation type="journal article" date="2016" name="Antonie Van Leeuwenhoek">
        <title>Denitratimonas tolerans gen. nov., sp. nov., a denitrifying bacterium isolated from a bioreactor for tannery wastewater treatment.</title>
        <authorList>
            <person name="Han S.I."/>
            <person name="Kim J.O."/>
            <person name="Lee Y.R."/>
            <person name="Ekpeghere K.I."/>
            <person name="Koh S.C."/>
            <person name="Whang K.S."/>
        </authorList>
    </citation>
    <scope>NUCLEOTIDE SEQUENCE [LARGE SCALE GENOMIC DNA]</scope>
    <source>
        <strain evidence="11 12">KACC 17565</strain>
    </source>
</reference>
<evidence type="ECO:0000313" key="11">
    <source>
        <dbReference type="EMBL" id="MEJ1248457.1"/>
    </source>
</evidence>
<dbReference type="SUPFAM" id="SSF103054">
    <property type="entry name" value="General secretion pathway protein M, EpsM"/>
    <property type="match status" value="1"/>
</dbReference>
<dbReference type="GO" id="GO:0015628">
    <property type="term" value="P:protein secretion by the type II secretion system"/>
    <property type="evidence" value="ECO:0007669"/>
    <property type="project" value="InterPro"/>
</dbReference>
<evidence type="ECO:0000256" key="8">
    <source>
        <dbReference type="ARBA" id="ARBA00022989"/>
    </source>
</evidence>
<keyword evidence="3" id="KW-0813">Transport</keyword>
<dbReference type="GO" id="GO:0005886">
    <property type="term" value="C:plasma membrane"/>
    <property type="evidence" value="ECO:0007669"/>
    <property type="project" value="UniProtKB-SubCell"/>
</dbReference>